<keyword evidence="2" id="KW-1185">Reference proteome</keyword>
<accession>A0ABS8WPM1</accession>
<reference evidence="1 2" key="1">
    <citation type="journal article" date="2021" name="BMC Genomics">
        <title>Datura genome reveals duplications of psychoactive alkaloid biosynthetic genes and high mutation rate following tissue culture.</title>
        <authorList>
            <person name="Rajewski A."/>
            <person name="Carter-House D."/>
            <person name="Stajich J."/>
            <person name="Litt A."/>
        </authorList>
    </citation>
    <scope>NUCLEOTIDE SEQUENCE [LARGE SCALE GENOMIC DNA]</scope>
    <source>
        <strain evidence="1">AR-01</strain>
    </source>
</reference>
<feature type="non-terminal residue" evidence="1">
    <location>
        <position position="111"/>
    </location>
</feature>
<comment type="caution">
    <text evidence="1">The sequence shown here is derived from an EMBL/GenBank/DDBJ whole genome shotgun (WGS) entry which is preliminary data.</text>
</comment>
<sequence length="111" mass="11429">SPPSPSSYSSYRRLAVSAKPTTAEPETGVVLSSSLSLSSLTSHISAATAPPLPNFRLSSSPPSSSLPHLLLQQSPATASSVLSMPSINADHYTALTFILHSAASAILLQTL</sequence>
<name>A0ABS8WPM1_DATST</name>
<organism evidence="1 2">
    <name type="scientific">Datura stramonium</name>
    <name type="common">Jimsonweed</name>
    <name type="synonym">Common thornapple</name>
    <dbReference type="NCBI Taxonomy" id="4076"/>
    <lineage>
        <taxon>Eukaryota</taxon>
        <taxon>Viridiplantae</taxon>
        <taxon>Streptophyta</taxon>
        <taxon>Embryophyta</taxon>
        <taxon>Tracheophyta</taxon>
        <taxon>Spermatophyta</taxon>
        <taxon>Magnoliopsida</taxon>
        <taxon>eudicotyledons</taxon>
        <taxon>Gunneridae</taxon>
        <taxon>Pentapetalae</taxon>
        <taxon>asterids</taxon>
        <taxon>lamiids</taxon>
        <taxon>Solanales</taxon>
        <taxon>Solanaceae</taxon>
        <taxon>Solanoideae</taxon>
        <taxon>Datureae</taxon>
        <taxon>Datura</taxon>
    </lineage>
</organism>
<feature type="non-terminal residue" evidence="1">
    <location>
        <position position="1"/>
    </location>
</feature>
<dbReference type="EMBL" id="JACEIK010008511">
    <property type="protein sequence ID" value="MCE3051408.1"/>
    <property type="molecule type" value="Genomic_DNA"/>
</dbReference>
<protein>
    <submittedName>
        <fullName evidence="1">Uncharacterized protein</fullName>
    </submittedName>
</protein>
<dbReference type="Proteomes" id="UP000823775">
    <property type="component" value="Unassembled WGS sequence"/>
</dbReference>
<proteinExistence type="predicted"/>
<evidence type="ECO:0000313" key="2">
    <source>
        <dbReference type="Proteomes" id="UP000823775"/>
    </source>
</evidence>
<evidence type="ECO:0000313" key="1">
    <source>
        <dbReference type="EMBL" id="MCE3051408.1"/>
    </source>
</evidence>
<gene>
    <name evidence="1" type="ORF">HAX54_049748</name>
</gene>